<dbReference type="EMBL" id="DVKI01000166">
    <property type="protein sequence ID" value="HIT17772.1"/>
    <property type="molecule type" value="Genomic_DNA"/>
</dbReference>
<dbReference type="InterPro" id="IPR001387">
    <property type="entry name" value="Cro/C1-type_HTH"/>
</dbReference>
<gene>
    <name evidence="2" type="ORF">IAD04_05310</name>
</gene>
<proteinExistence type="predicted"/>
<accession>A0A9D1K9Z7</accession>
<dbReference type="AlphaFoldDB" id="A0A9D1K9Z7"/>
<protein>
    <submittedName>
        <fullName evidence="2">Helix-turn-helix transcriptional regulator</fullName>
    </submittedName>
</protein>
<dbReference type="Proteomes" id="UP000886893">
    <property type="component" value="Unassembled WGS sequence"/>
</dbReference>
<evidence type="ECO:0000313" key="3">
    <source>
        <dbReference type="Proteomes" id="UP000886893"/>
    </source>
</evidence>
<feature type="domain" description="HTH cro/C1-type" evidence="1">
    <location>
        <begin position="6"/>
        <end position="60"/>
    </location>
</feature>
<dbReference type="Pfam" id="PF01381">
    <property type="entry name" value="HTH_3"/>
    <property type="match status" value="1"/>
</dbReference>
<reference evidence="2" key="2">
    <citation type="journal article" date="2021" name="PeerJ">
        <title>Extensive microbial diversity within the chicken gut microbiome revealed by metagenomics and culture.</title>
        <authorList>
            <person name="Gilroy R."/>
            <person name="Ravi A."/>
            <person name="Getino M."/>
            <person name="Pursley I."/>
            <person name="Horton D.L."/>
            <person name="Alikhan N.F."/>
            <person name="Baker D."/>
            <person name="Gharbi K."/>
            <person name="Hall N."/>
            <person name="Watson M."/>
            <person name="Adriaenssens E.M."/>
            <person name="Foster-Nyarko E."/>
            <person name="Jarju S."/>
            <person name="Secka A."/>
            <person name="Antonio M."/>
            <person name="Oren A."/>
            <person name="Chaudhuri R.R."/>
            <person name="La Ragione R."/>
            <person name="Hildebrand F."/>
            <person name="Pallen M.J."/>
        </authorList>
    </citation>
    <scope>NUCLEOTIDE SEQUENCE</scope>
    <source>
        <strain evidence="2">14508</strain>
    </source>
</reference>
<dbReference type="InterPro" id="IPR010982">
    <property type="entry name" value="Lambda_DNA-bd_dom_sf"/>
</dbReference>
<dbReference type="GO" id="GO:0003677">
    <property type="term" value="F:DNA binding"/>
    <property type="evidence" value="ECO:0007669"/>
    <property type="project" value="InterPro"/>
</dbReference>
<comment type="caution">
    <text evidence="2">The sequence shown here is derived from an EMBL/GenBank/DDBJ whole genome shotgun (WGS) entry which is preliminary data.</text>
</comment>
<evidence type="ECO:0000313" key="2">
    <source>
        <dbReference type="EMBL" id="HIT17772.1"/>
    </source>
</evidence>
<sequence>MLYRKIKGIRSDLGLTQQEMANYLGISIRAYRNKEKGEAPFNQIEMILIMEKANMTPEEAGALFFNKESNLELYKYFLTDLLYK</sequence>
<dbReference type="Gene3D" id="1.10.260.40">
    <property type="entry name" value="lambda repressor-like DNA-binding domains"/>
    <property type="match status" value="1"/>
</dbReference>
<name>A0A9D1K9Z7_9FIRM</name>
<organism evidence="2 3">
    <name type="scientific">Candidatus Caccosoma faecigallinarum</name>
    <dbReference type="NCBI Taxonomy" id="2840720"/>
    <lineage>
        <taxon>Bacteria</taxon>
        <taxon>Bacillati</taxon>
        <taxon>Bacillota</taxon>
        <taxon>Bacillota incertae sedis</taxon>
        <taxon>Candidatus Caccosoma</taxon>
    </lineage>
</organism>
<reference evidence="2" key="1">
    <citation type="submission" date="2020-10" db="EMBL/GenBank/DDBJ databases">
        <authorList>
            <person name="Gilroy R."/>
        </authorList>
    </citation>
    <scope>NUCLEOTIDE SEQUENCE</scope>
    <source>
        <strain evidence="2">14508</strain>
    </source>
</reference>
<dbReference type="CDD" id="cd00093">
    <property type="entry name" value="HTH_XRE"/>
    <property type="match status" value="1"/>
</dbReference>
<dbReference type="SUPFAM" id="SSF47413">
    <property type="entry name" value="lambda repressor-like DNA-binding domains"/>
    <property type="match status" value="1"/>
</dbReference>
<dbReference type="PROSITE" id="PS50943">
    <property type="entry name" value="HTH_CROC1"/>
    <property type="match status" value="1"/>
</dbReference>
<evidence type="ECO:0000259" key="1">
    <source>
        <dbReference type="PROSITE" id="PS50943"/>
    </source>
</evidence>